<feature type="domain" description="Glycosyltransferase 2-like" evidence="10">
    <location>
        <begin position="279"/>
        <end position="471"/>
    </location>
</feature>
<dbReference type="GO" id="GO:0005886">
    <property type="term" value="C:plasma membrane"/>
    <property type="evidence" value="ECO:0007669"/>
    <property type="project" value="TreeGrafter"/>
</dbReference>
<evidence type="ECO:0000256" key="8">
    <source>
        <dbReference type="SAM" id="Phobius"/>
    </source>
</evidence>
<name>A0A2A7U2L8_EDWTA</name>
<proteinExistence type="predicted"/>
<feature type="domain" description="Glycosyltransferase 2-like" evidence="9">
    <location>
        <begin position="114"/>
        <end position="255"/>
    </location>
</feature>
<evidence type="ECO:0000256" key="3">
    <source>
        <dbReference type="ARBA" id="ARBA00022676"/>
    </source>
</evidence>
<evidence type="ECO:0000256" key="2">
    <source>
        <dbReference type="ARBA" id="ARBA00004881"/>
    </source>
</evidence>
<dbReference type="InterPro" id="IPR029044">
    <property type="entry name" value="Nucleotide-diphossugar_trans"/>
</dbReference>
<dbReference type="OrthoDB" id="9806824at2"/>
<comment type="pathway">
    <text evidence="2">Glycan metabolism.</text>
</comment>
<keyword evidence="3" id="KW-0328">Glycosyltransferase</keyword>
<accession>A0A2A7U2L8</accession>
<keyword evidence="4" id="KW-0808">Transferase</keyword>
<evidence type="ECO:0000256" key="5">
    <source>
        <dbReference type="ARBA" id="ARBA00022692"/>
    </source>
</evidence>
<keyword evidence="7 8" id="KW-0472">Membrane</keyword>
<comment type="subcellular location">
    <subcellularLocation>
        <location evidence="1">Membrane</location>
        <topology evidence="1">Multi-pass membrane protein</topology>
    </subcellularLocation>
</comment>
<comment type="caution">
    <text evidence="11">The sequence shown here is derived from an EMBL/GenBank/DDBJ whole genome shotgun (WGS) entry which is preliminary data.</text>
</comment>
<evidence type="ECO:0000256" key="6">
    <source>
        <dbReference type="ARBA" id="ARBA00022989"/>
    </source>
</evidence>
<dbReference type="GO" id="GO:0016758">
    <property type="term" value="F:hexosyltransferase activity"/>
    <property type="evidence" value="ECO:0007669"/>
    <property type="project" value="TreeGrafter"/>
</dbReference>
<keyword evidence="6 8" id="KW-1133">Transmembrane helix</keyword>
<feature type="transmembrane region" description="Helical" evidence="8">
    <location>
        <begin position="25"/>
        <end position="42"/>
    </location>
</feature>
<feature type="transmembrane region" description="Helical" evidence="8">
    <location>
        <begin position="54"/>
        <end position="80"/>
    </location>
</feature>
<dbReference type="EMBL" id="PDDV01000013">
    <property type="protein sequence ID" value="PEH72569.1"/>
    <property type="molecule type" value="Genomic_DNA"/>
</dbReference>
<evidence type="ECO:0000256" key="1">
    <source>
        <dbReference type="ARBA" id="ARBA00004141"/>
    </source>
</evidence>
<dbReference type="Gene3D" id="3.90.550.10">
    <property type="entry name" value="Spore Coat Polysaccharide Biosynthesis Protein SpsA, Chain A"/>
    <property type="match status" value="1"/>
</dbReference>
<dbReference type="GeneID" id="93124285"/>
<reference evidence="12" key="1">
    <citation type="submission" date="2017-09" db="EMBL/GenBank/DDBJ databases">
        <title>FDA dAtabase for Regulatory Grade micrObial Sequences (FDA-ARGOS): Supporting development and validation of Infectious Disease Dx tests.</title>
        <authorList>
            <person name="Goldberg B."/>
            <person name="Campos J."/>
            <person name="Tallon L."/>
            <person name="Sadzewicz L."/>
            <person name="Ott S."/>
            <person name="Zhao X."/>
            <person name="Nagaraj S."/>
            <person name="Vavikolanu K."/>
            <person name="Aluvathingal J."/>
            <person name="Nadendla S."/>
            <person name="Geyer C."/>
            <person name="Sichtig H."/>
        </authorList>
    </citation>
    <scope>NUCLEOTIDE SEQUENCE [LARGE SCALE GENOMIC DNA]</scope>
    <source>
        <strain evidence="12">FDAARGOS_370</strain>
    </source>
</reference>
<organism evidence="11 12">
    <name type="scientific">Edwardsiella tarda</name>
    <dbReference type="NCBI Taxonomy" id="636"/>
    <lineage>
        <taxon>Bacteria</taxon>
        <taxon>Pseudomonadati</taxon>
        <taxon>Pseudomonadota</taxon>
        <taxon>Gammaproteobacteria</taxon>
        <taxon>Enterobacterales</taxon>
        <taxon>Hafniaceae</taxon>
        <taxon>Edwardsiella</taxon>
    </lineage>
</organism>
<dbReference type="InterPro" id="IPR001173">
    <property type="entry name" value="Glyco_trans_2-like"/>
</dbReference>
<dbReference type="RefSeq" id="WP_035598064.1">
    <property type="nucleotide sequence ID" value="NZ_CP082939.1"/>
</dbReference>
<gene>
    <name evidence="11" type="ORF">CRM76_11805</name>
</gene>
<feature type="transmembrane region" description="Helical" evidence="8">
    <location>
        <begin position="471"/>
        <end position="494"/>
    </location>
</feature>
<dbReference type="PANTHER" id="PTHR43867:SF2">
    <property type="entry name" value="CELLULOSE SYNTHASE CATALYTIC SUBUNIT A [UDP-FORMING]"/>
    <property type="match status" value="1"/>
</dbReference>
<dbReference type="InterPro" id="IPR050321">
    <property type="entry name" value="Glycosyltr_2/OpgH_subfam"/>
</dbReference>
<sequence>MYFYFSPFEKRRPPAPLAHHPGVEFLWQMLIIAALLLGANYIRWRWMDSLNYEALWYAVPLALAETLAYIGTCLFTFNLWQTRDPLPQPAPDDITQCLAQADGLMPRPLKVDLFIATYSEDPELVRLSIQDAKRLVYPHPLDYKIHVLDDGRRETMRQVASQEGVNYLTRDNNAGFKAGNLRNGIEQTDGDFIVICDADTRVFPTLLSHTLGYFRDPKVAWVQTPQWFYDLAEGTPLPHWLARRGGRLGQWLGRGIERLVGPIRVGEDPFLNDPQMFYDIIQRRRNRAYASFCCGAASIHRREAIMQTALRQYALDIESEIARYTDDIANPQLRQDLQQAMLPHVAYDMELMPYRFHVSEDIYTSIMLHGDLEHPWRSVMHPQIESKMLSPQDLQTWMIQRFKYAAGSLDILLHDEVLFSRQLRLSWAQKLLYGATFWSYLACTWNLIFLIAPLIYLFSGIPPLSTYSTPFYLHFVPYLVLCELAFMFGTWGISAWNGKASYLALFSMNLRALDNVLRGEKIRFRVTPKERQQGNFLALVKPQLAIVILTLLALCWGALQLAWGNIVDPSGYIINIFWSVMNILAMMPMILAALWQPPAHDSDADAADSREC</sequence>
<dbReference type="AlphaFoldDB" id="A0A2A7U2L8"/>
<evidence type="ECO:0000259" key="9">
    <source>
        <dbReference type="Pfam" id="PF00535"/>
    </source>
</evidence>
<evidence type="ECO:0000313" key="12">
    <source>
        <dbReference type="Proteomes" id="UP000219788"/>
    </source>
</evidence>
<evidence type="ECO:0000256" key="4">
    <source>
        <dbReference type="ARBA" id="ARBA00022679"/>
    </source>
</evidence>
<dbReference type="Pfam" id="PF00535">
    <property type="entry name" value="Glycos_transf_2"/>
    <property type="match status" value="1"/>
</dbReference>
<dbReference type="SUPFAM" id="SSF53448">
    <property type="entry name" value="Nucleotide-diphospho-sugar transferases"/>
    <property type="match status" value="1"/>
</dbReference>
<feature type="transmembrane region" description="Helical" evidence="8">
    <location>
        <begin position="538"/>
        <end position="559"/>
    </location>
</feature>
<feature type="transmembrane region" description="Helical" evidence="8">
    <location>
        <begin position="437"/>
        <end position="459"/>
    </location>
</feature>
<dbReference type="PANTHER" id="PTHR43867">
    <property type="entry name" value="CELLULOSE SYNTHASE CATALYTIC SUBUNIT A [UDP-FORMING]"/>
    <property type="match status" value="1"/>
</dbReference>
<protein>
    <submittedName>
        <fullName evidence="11">Cellulose synthase</fullName>
    </submittedName>
</protein>
<evidence type="ECO:0000256" key="7">
    <source>
        <dbReference type="ARBA" id="ARBA00023136"/>
    </source>
</evidence>
<dbReference type="Pfam" id="PF13632">
    <property type="entry name" value="Glyco_trans_2_3"/>
    <property type="match status" value="1"/>
</dbReference>
<keyword evidence="5 8" id="KW-0812">Transmembrane</keyword>
<feature type="transmembrane region" description="Helical" evidence="8">
    <location>
        <begin position="571"/>
        <end position="595"/>
    </location>
</feature>
<evidence type="ECO:0000313" key="11">
    <source>
        <dbReference type="EMBL" id="PEH72569.1"/>
    </source>
</evidence>
<dbReference type="Proteomes" id="UP000219788">
    <property type="component" value="Unassembled WGS sequence"/>
</dbReference>
<evidence type="ECO:0000259" key="10">
    <source>
        <dbReference type="Pfam" id="PF13632"/>
    </source>
</evidence>